<dbReference type="EMBL" id="RAYQ01000046">
    <property type="protein sequence ID" value="RKI87122.1"/>
    <property type="molecule type" value="Genomic_DNA"/>
</dbReference>
<comment type="caution">
    <text evidence="1">The sequence shown here is derived from an EMBL/GenBank/DDBJ whole genome shotgun (WGS) entry which is preliminary data.</text>
</comment>
<evidence type="ECO:0000313" key="1">
    <source>
        <dbReference type="EMBL" id="RKI87122.1"/>
    </source>
</evidence>
<dbReference type="Proteomes" id="UP000280696">
    <property type="component" value="Unassembled WGS sequence"/>
</dbReference>
<evidence type="ECO:0008006" key="3">
    <source>
        <dbReference type="Google" id="ProtNLM"/>
    </source>
</evidence>
<dbReference type="AlphaFoldDB" id="A0A3A9A640"/>
<name>A0A3A9A640_9FIRM</name>
<proteinExistence type="predicted"/>
<organism evidence="1 2">
    <name type="scientific">Parablautia intestinalis</name>
    <dbReference type="NCBI Taxonomy" id="2320100"/>
    <lineage>
        <taxon>Bacteria</taxon>
        <taxon>Bacillati</taxon>
        <taxon>Bacillota</taxon>
        <taxon>Clostridia</taxon>
        <taxon>Lachnospirales</taxon>
        <taxon>Lachnospiraceae</taxon>
        <taxon>Parablautia</taxon>
    </lineage>
</organism>
<reference evidence="1 2" key="1">
    <citation type="submission" date="2018-09" db="EMBL/GenBank/DDBJ databases">
        <title>Murine metabolic-syndrome-specific gut microbial biobank.</title>
        <authorList>
            <person name="Liu C."/>
        </authorList>
    </citation>
    <scope>NUCLEOTIDE SEQUENCE [LARGE SCALE GENOMIC DNA]</scope>
    <source>
        <strain evidence="1 2">0.1xD8-82</strain>
    </source>
</reference>
<dbReference type="RefSeq" id="WP_120472312.1">
    <property type="nucleotide sequence ID" value="NZ_RAYQ01000046.1"/>
</dbReference>
<accession>A0A3A9A640</accession>
<gene>
    <name evidence="1" type="ORF">D7V94_21470</name>
</gene>
<keyword evidence="2" id="KW-1185">Reference proteome</keyword>
<dbReference type="OrthoDB" id="1646065at2"/>
<protein>
    <recommendedName>
        <fullName evidence="3">DNA-binding protein</fullName>
    </recommendedName>
</protein>
<sequence>MAENNSTLTVAQVAAVLHRDNQTIRYLLDNKLVSWGMSFRKRGSKRKTYIIYADKFMQETGIKIVESEVSK</sequence>
<evidence type="ECO:0000313" key="2">
    <source>
        <dbReference type="Proteomes" id="UP000280696"/>
    </source>
</evidence>